<feature type="region of interest" description="Disordered" evidence="1">
    <location>
        <begin position="1"/>
        <end position="28"/>
    </location>
</feature>
<feature type="region of interest" description="Disordered" evidence="1">
    <location>
        <begin position="78"/>
        <end position="168"/>
    </location>
</feature>
<evidence type="ECO:0000313" key="2">
    <source>
        <dbReference type="EMBL" id="QIN85512.1"/>
    </source>
</evidence>
<keyword evidence="3" id="KW-1185">Reference proteome</keyword>
<name>A0A6G8QGD3_9ACTN</name>
<dbReference type="KEGG" id="rub:GBA63_22710"/>
<gene>
    <name evidence="2" type="ORF">GBA63_22710</name>
</gene>
<dbReference type="Proteomes" id="UP000501452">
    <property type="component" value="Plasmid unnamed1"/>
</dbReference>
<protein>
    <submittedName>
        <fullName evidence="2">Uncharacterized protein</fullName>
    </submittedName>
</protein>
<dbReference type="RefSeq" id="WP_166180889.1">
    <property type="nucleotide sequence ID" value="NZ_CP045120.1"/>
</dbReference>
<evidence type="ECO:0000256" key="1">
    <source>
        <dbReference type="SAM" id="MobiDB-lite"/>
    </source>
</evidence>
<geneLocation type="plasmid" evidence="2 3">
    <name>unnamed1</name>
</geneLocation>
<evidence type="ECO:0000313" key="3">
    <source>
        <dbReference type="Proteomes" id="UP000501452"/>
    </source>
</evidence>
<accession>A0A6G8QGD3</accession>
<dbReference type="AlphaFoldDB" id="A0A6G8QGD3"/>
<reference evidence="2 3" key="1">
    <citation type="submission" date="2019-10" db="EMBL/GenBank/DDBJ databases">
        <title>Rubrobacter sp nov SCSIO 52090 isolated from a deep-sea sediment in the South China Sea.</title>
        <authorList>
            <person name="Chen R.W."/>
        </authorList>
    </citation>
    <scope>NUCLEOTIDE SEQUENCE [LARGE SCALE GENOMIC DNA]</scope>
    <source>
        <strain evidence="2 3">SCSIO 52909</strain>
        <plasmid evidence="2 3">unnamed1</plasmid>
    </source>
</reference>
<dbReference type="EMBL" id="CP045120">
    <property type="protein sequence ID" value="QIN85512.1"/>
    <property type="molecule type" value="Genomic_DNA"/>
</dbReference>
<feature type="compositionally biased region" description="Basic and acidic residues" evidence="1">
    <location>
        <begin position="1"/>
        <end position="17"/>
    </location>
</feature>
<proteinExistence type="predicted"/>
<sequence>MTRTDARVGRPAGREWVRGGGTSRGSARTREAGSGFVLARELLLALCGRGMRRAMYLASVFACASSLAWSAALPERALADTDPSDTLHSPYVSAAEAREAGRVAREHPVPRPELLERQPAGEGPIYASGEGNSEPPLTFEDVNQPDAAPQEFAQVEQPGGGSSPDSPQ</sequence>
<keyword evidence="2" id="KW-0614">Plasmid</keyword>
<organism evidence="2 3">
    <name type="scientific">Rubrobacter tropicus</name>
    <dbReference type="NCBI Taxonomy" id="2653851"/>
    <lineage>
        <taxon>Bacteria</taxon>
        <taxon>Bacillati</taxon>
        <taxon>Actinomycetota</taxon>
        <taxon>Rubrobacteria</taxon>
        <taxon>Rubrobacterales</taxon>
        <taxon>Rubrobacteraceae</taxon>
        <taxon>Rubrobacter</taxon>
    </lineage>
</organism>
<feature type="compositionally biased region" description="Basic and acidic residues" evidence="1">
    <location>
        <begin position="96"/>
        <end position="116"/>
    </location>
</feature>